<keyword evidence="10 14" id="KW-0560">Oxidoreductase</keyword>
<dbReference type="InterPro" id="IPR016193">
    <property type="entry name" value="Cytidine_deaminase-like"/>
</dbReference>
<feature type="domain" description="CMP/dCMP-type deaminase" evidence="15">
    <location>
        <begin position="1"/>
        <end position="122"/>
    </location>
</feature>
<dbReference type="PIRSF" id="PIRSF006769">
    <property type="entry name" value="RibD"/>
    <property type="match status" value="1"/>
</dbReference>
<dbReference type="CDD" id="cd01284">
    <property type="entry name" value="Riboflavin_deaminase-reductase"/>
    <property type="match status" value="1"/>
</dbReference>
<evidence type="ECO:0000256" key="11">
    <source>
        <dbReference type="ARBA" id="ARBA00023268"/>
    </source>
</evidence>
<comment type="function">
    <text evidence="1 14">Converts 2,5-diamino-6-(ribosylamino)-4(3h)-pyrimidinone 5'-phosphate into 5-amino-6-(ribosylamino)-2,4(1h,3h)-pyrimidinedione 5'-phosphate.</text>
</comment>
<dbReference type="Proteomes" id="UP001078443">
    <property type="component" value="Unassembled WGS sequence"/>
</dbReference>
<evidence type="ECO:0000256" key="3">
    <source>
        <dbReference type="ARBA" id="ARBA00004910"/>
    </source>
</evidence>
<evidence type="ECO:0000256" key="4">
    <source>
        <dbReference type="ARBA" id="ARBA00005259"/>
    </source>
</evidence>
<dbReference type="Gene3D" id="3.40.140.10">
    <property type="entry name" value="Cytidine Deaminase, domain 2"/>
    <property type="match status" value="1"/>
</dbReference>
<dbReference type="GO" id="GO:0008835">
    <property type="term" value="F:diaminohydroxyphosphoribosylaminopyrimidine deaminase activity"/>
    <property type="evidence" value="ECO:0007669"/>
    <property type="project" value="UniProtKB-EC"/>
</dbReference>
<comment type="caution">
    <text evidence="16">The sequence shown here is derived from an EMBL/GenBank/DDBJ whole genome shotgun (WGS) entry which is preliminary data.</text>
</comment>
<dbReference type="PROSITE" id="PS00903">
    <property type="entry name" value="CYT_DCMP_DEAMINASES_1"/>
    <property type="match status" value="1"/>
</dbReference>
<dbReference type="SUPFAM" id="SSF53927">
    <property type="entry name" value="Cytidine deaminase-like"/>
    <property type="match status" value="1"/>
</dbReference>
<evidence type="ECO:0000256" key="12">
    <source>
        <dbReference type="ARBA" id="ARBA00049861"/>
    </source>
</evidence>
<keyword evidence="9 14" id="KW-0521">NADP</keyword>
<comment type="similarity">
    <text evidence="4 14">In the N-terminal section; belongs to the cytidine and deoxycytidylate deaminase family.</text>
</comment>
<dbReference type="InterPro" id="IPR002125">
    <property type="entry name" value="CMP_dCMP_dom"/>
</dbReference>
<sequence length="365" mass="39970">MDVKYMKKAIELAKKGAGYTSPNPLVGAVIVKDDKIIAEGYHQFYGGPHAEVNALNNAVEDIDGAVMYVTLEPCSHYGKTPPCANTIAKTGIKKVVVGMKDPNPIVAGRGIKILEESGIEVISGVLENEVKEINEIFIKYITTKTPFCLLKTAMTLDGKIATHNGDSKWITNEKSRKYVHQIRNRVSAIMVGIGTVLQDNPKLTTRLEEKESSDPTRVIVDSRGRIPLDCNVLNVDSEAQTIVVVTELADKDKINSIKEKGADVIITPSKDNRVNLAYLMKELGKRDIDSVLLEGGSTLNYSALKENIVDKVISFIAPKIIGGEQAKTPVGGNGIDYMKDAITLENIKILRFEEDIMIEGKMTNN</sequence>
<dbReference type="Pfam" id="PF00383">
    <property type="entry name" value="dCMP_cyt_deam_1"/>
    <property type="match status" value="1"/>
</dbReference>
<keyword evidence="6 14" id="KW-0686">Riboflavin biosynthesis</keyword>
<dbReference type="NCBIfam" id="TIGR00227">
    <property type="entry name" value="ribD_Cterm"/>
    <property type="match status" value="1"/>
</dbReference>
<reference evidence="16" key="1">
    <citation type="submission" date="2022-12" db="EMBL/GenBank/DDBJ databases">
        <authorList>
            <person name="Wang J."/>
        </authorList>
    </citation>
    <scope>NUCLEOTIDE SEQUENCE</scope>
    <source>
        <strain evidence="16">HY-45-18</strain>
    </source>
</reference>
<keyword evidence="14 16" id="KW-0378">Hydrolase</keyword>
<dbReference type="SUPFAM" id="SSF53597">
    <property type="entry name" value="Dihydrofolate reductase-like"/>
    <property type="match status" value="1"/>
</dbReference>
<dbReference type="GO" id="GO:0008703">
    <property type="term" value="F:5-amino-6-(5-phosphoribosylamino)uracil reductase activity"/>
    <property type="evidence" value="ECO:0007669"/>
    <property type="project" value="UniProtKB-EC"/>
</dbReference>
<gene>
    <name evidence="16" type="primary">ribD</name>
    <name evidence="16" type="ORF">OW763_11085</name>
</gene>
<comment type="pathway">
    <text evidence="3 14">Cofactor biosynthesis; riboflavin biosynthesis; 5-amino-6-(D-ribitylamino)uracil from GTP: step 3/4.</text>
</comment>
<evidence type="ECO:0000256" key="14">
    <source>
        <dbReference type="PIRNR" id="PIRNR006769"/>
    </source>
</evidence>
<accession>A0ABT4D3W2</accession>
<dbReference type="InterPro" id="IPR050765">
    <property type="entry name" value="Riboflavin_Biosynth_HTPR"/>
</dbReference>
<name>A0ABT4D3W2_9CLOT</name>
<dbReference type="Pfam" id="PF01872">
    <property type="entry name" value="RibD_C"/>
    <property type="match status" value="1"/>
</dbReference>
<evidence type="ECO:0000313" key="17">
    <source>
        <dbReference type="Proteomes" id="UP001078443"/>
    </source>
</evidence>
<evidence type="ECO:0000256" key="1">
    <source>
        <dbReference type="ARBA" id="ARBA00002151"/>
    </source>
</evidence>
<evidence type="ECO:0000313" key="16">
    <source>
        <dbReference type="EMBL" id="MCY6484885.1"/>
    </source>
</evidence>
<keyword evidence="17" id="KW-1185">Reference proteome</keyword>
<evidence type="ECO:0000256" key="9">
    <source>
        <dbReference type="ARBA" id="ARBA00022857"/>
    </source>
</evidence>
<dbReference type="EC" id="1.1.1.193" evidence="14"/>
<dbReference type="InterPro" id="IPR016192">
    <property type="entry name" value="APOBEC/CMP_deaminase_Zn-bd"/>
</dbReference>
<dbReference type="InterPro" id="IPR002734">
    <property type="entry name" value="RibDG_C"/>
</dbReference>
<evidence type="ECO:0000256" key="10">
    <source>
        <dbReference type="ARBA" id="ARBA00023002"/>
    </source>
</evidence>
<proteinExistence type="inferred from homology"/>
<keyword evidence="7 14" id="KW-0479">Metal-binding</keyword>
<dbReference type="Gene3D" id="3.40.430.10">
    <property type="entry name" value="Dihydrofolate Reductase, subunit A"/>
    <property type="match status" value="1"/>
</dbReference>
<keyword evidence="11" id="KW-0511">Multifunctional enzyme</keyword>
<keyword evidence="8 14" id="KW-0862">Zinc</keyword>
<evidence type="ECO:0000256" key="8">
    <source>
        <dbReference type="ARBA" id="ARBA00022833"/>
    </source>
</evidence>
<dbReference type="NCBIfam" id="TIGR00326">
    <property type="entry name" value="eubact_ribD"/>
    <property type="match status" value="1"/>
</dbReference>
<organism evidence="16 17">
    <name type="scientific">Clostridium aestuarii</name>
    <dbReference type="NCBI Taxonomy" id="338193"/>
    <lineage>
        <taxon>Bacteria</taxon>
        <taxon>Bacillati</taxon>
        <taxon>Bacillota</taxon>
        <taxon>Clostridia</taxon>
        <taxon>Eubacteriales</taxon>
        <taxon>Clostridiaceae</taxon>
        <taxon>Clostridium</taxon>
    </lineage>
</organism>
<dbReference type="PANTHER" id="PTHR38011:SF7">
    <property type="entry name" value="2,5-DIAMINO-6-RIBOSYLAMINO-4(3H)-PYRIMIDINONE 5'-PHOSPHATE REDUCTASE"/>
    <property type="match status" value="1"/>
</dbReference>
<dbReference type="EC" id="3.5.4.26" evidence="14"/>
<evidence type="ECO:0000256" key="5">
    <source>
        <dbReference type="ARBA" id="ARBA00007417"/>
    </source>
</evidence>
<dbReference type="InterPro" id="IPR011549">
    <property type="entry name" value="RibD_C"/>
</dbReference>
<comment type="catalytic activity">
    <reaction evidence="12 14">
        <text>5-amino-6-(5-phospho-D-ribitylamino)uracil + NADP(+) = 5-amino-6-(5-phospho-D-ribosylamino)uracil + NADPH + H(+)</text>
        <dbReference type="Rhea" id="RHEA:17845"/>
        <dbReference type="ChEBI" id="CHEBI:15378"/>
        <dbReference type="ChEBI" id="CHEBI:57783"/>
        <dbReference type="ChEBI" id="CHEBI:58349"/>
        <dbReference type="ChEBI" id="CHEBI:58421"/>
        <dbReference type="ChEBI" id="CHEBI:58453"/>
        <dbReference type="EC" id="1.1.1.193"/>
    </reaction>
</comment>
<dbReference type="EMBL" id="JAPQER010000004">
    <property type="protein sequence ID" value="MCY6484885.1"/>
    <property type="molecule type" value="Genomic_DNA"/>
</dbReference>
<comment type="cofactor">
    <cofactor evidence="14">
        <name>Zn(2+)</name>
        <dbReference type="ChEBI" id="CHEBI:29105"/>
    </cofactor>
    <text evidence="14">Binds 1 zinc ion.</text>
</comment>
<comment type="catalytic activity">
    <reaction evidence="13 14">
        <text>2,5-diamino-6-hydroxy-4-(5-phosphoribosylamino)-pyrimidine + H2O + H(+) = 5-amino-6-(5-phospho-D-ribosylamino)uracil + NH4(+)</text>
        <dbReference type="Rhea" id="RHEA:21868"/>
        <dbReference type="ChEBI" id="CHEBI:15377"/>
        <dbReference type="ChEBI" id="CHEBI:15378"/>
        <dbReference type="ChEBI" id="CHEBI:28938"/>
        <dbReference type="ChEBI" id="CHEBI:58453"/>
        <dbReference type="ChEBI" id="CHEBI:58614"/>
        <dbReference type="EC" id="3.5.4.26"/>
    </reaction>
</comment>
<comment type="similarity">
    <text evidence="5 14">In the C-terminal section; belongs to the HTP reductase family.</text>
</comment>
<evidence type="ECO:0000259" key="15">
    <source>
        <dbReference type="PROSITE" id="PS51747"/>
    </source>
</evidence>
<evidence type="ECO:0000256" key="13">
    <source>
        <dbReference type="ARBA" id="ARBA00049886"/>
    </source>
</evidence>
<protein>
    <recommendedName>
        <fullName evidence="14">Riboflavin biosynthesis protein RibD</fullName>
    </recommendedName>
    <domain>
        <recommendedName>
            <fullName evidence="14">Diaminohydroxyphosphoribosylaminopyrimidine deaminase</fullName>
            <shortName evidence="14">DRAP deaminase</shortName>
            <ecNumber evidence="14">3.5.4.26</ecNumber>
        </recommendedName>
        <alternativeName>
            <fullName evidence="14">Riboflavin-specific deaminase</fullName>
        </alternativeName>
    </domain>
    <domain>
        <recommendedName>
            <fullName evidence="14">5-amino-6-(5-phosphoribosylamino)uracil reductase</fullName>
            <ecNumber evidence="14">1.1.1.193</ecNumber>
        </recommendedName>
        <alternativeName>
            <fullName evidence="14">HTP reductase</fullName>
        </alternativeName>
    </domain>
</protein>
<evidence type="ECO:0000256" key="6">
    <source>
        <dbReference type="ARBA" id="ARBA00022619"/>
    </source>
</evidence>
<dbReference type="InterPro" id="IPR004794">
    <property type="entry name" value="Eubact_RibD"/>
</dbReference>
<comment type="pathway">
    <text evidence="2 14">Cofactor biosynthesis; riboflavin biosynthesis; 5-amino-6-(D-ribitylamino)uracil from GTP: step 2/4.</text>
</comment>
<evidence type="ECO:0000256" key="7">
    <source>
        <dbReference type="ARBA" id="ARBA00022723"/>
    </source>
</evidence>
<dbReference type="PANTHER" id="PTHR38011">
    <property type="entry name" value="DIHYDROFOLATE REDUCTASE FAMILY PROTEIN (AFU_ORTHOLOGUE AFUA_8G06820)"/>
    <property type="match status" value="1"/>
</dbReference>
<evidence type="ECO:0000256" key="2">
    <source>
        <dbReference type="ARBA" id="ARBA00004882"/>
    </source>
</evidence>
<dbReference type="PROSITE" id="PS51747">
    <property type="entry name" value="CYT_DCMP_DEAMINASES_2"/>
    <property type="match status" value="1"/>
</dbReference>
<dbReference type="InterPro" id="IPR024072">
    <property type="entry name" value="DHFR-like_dom_sf"/>
</dbReference>